<accession>A0A481YWW9</accession>
<gene>
    <name evidence="2" type="ORF">LCMAC201_02870</name>
</gene>
<feature type="region of interest" description="Disordered" evidence="1">
    <location>
        <begin position="266"/>
        <end position="364"/>
    </location>
</feature>
<sequence>MSHSRKNVNKNVLSLQRDLKRNYTKIKLNILANHYSISPHLNKDQLTMKIAQANFKHAKTQRARMWPSSSSSRADISPIGIELQTFEGTRSNEHLNKQVLTEARQECMQRLDKLEQDFQTSFGTIRDKRTELFDALQKGLQAEPAAFSQIIPKVISSCHNELEEILTCISQALEHTETSAETKLRDIEQFLAGLPGQVESPLVPSVLFPIAEEEEIFSVTPPYTPLKAEQFVSDEEIDVTPEEFPALSPPDTPPLSAEQFEEILTPEPISLPPTPLSEQFGSDEEEGPTPTVTPDPVEFLPIPQDTPLSVSDEEEELVTPGPPHVSPADTPVQFVSTEEEIDQTPVPECENDEDCEAKREQGSLSGTLPRQRVICITKRDGSTDCAYQA</sequence>
<protein>
    <submittedName>
        <fullName evidence="2">Gametogenetin</fullName>
    </submittedName>
</protein>
<name>A0A481YWW9_9VIRU</name>
<proteinExistence type="predicted"/>
<evidence type="ECO:0000256" key="1">
    <source>
        <dbReference type="SAM" id="MobiDB-lite"/>
    </source>
</evidence>
<organism evidence="2">
    <name type="scientific">Marseillevirus LCMAC201</name>
    <dbReference type="NCBI Taxonomy" id="2506605"/>
    <lineage>
        <taxon>Viruses</taxon>
        <taxon>Varidnaviria</taxon>
        <taxon>Bamfordvirae</taxon>
        <taxon>Nucleocytoviricota</taxon>
        <taxon>Megaviricetes</taxon>
        <taxon>Pimascovirales</taxon>
        <taxon>Pimascovirales incertae sedis</taxon>
        <taxon>Marseilleviridae</taxon>
    </lineage>
</organism>
<dbReference type="EMBL" id="MK500350">
    <property type="protein sequence ID" value="QBK87377.1"/>
    <property type="molecule type" value="Genomic_DNA"/>
</dbReference>
<evidence type="ECO:0000313" key="2">
    <source>
        <dbReference type="EMBL" id="QBK87377.1"/>
    </source>
</evidence>
<reference evidence="2" key="1">
    <citation type="journal article" date="2019" name="MBio">
        <title>Virus Genomes from Deep Sea Sediments Expand the Ocean Megavirome and Support Independent Origins of Viral Gigantism.</title>
        <authorList>
            <person name="Backstrom D."/>
            <person name="Yutin N."/>
            <person name="Jorgensen S.L."/>
            <person name="Dharamshi J."/>
            <person name="Homa F."/>
            <person name="Zaremba-Niedwiedzka K."/>
            <person name="Spang A."/>
            <person name="Wolf Y.I."/>
            <person name="Koonin E.V."/>
            <person name="Ettema T.J."/>
        </authorList>
    </citation>
    <scope>NUCLEOTIDE SEQUENCE</scope>
</reference>